<dbReference type="Proteomes" id="UP001152622">
    <property type="component" value="Chromosome 12"/>
</dbReference>
<organism evidence="1 2">
    <name type="scientific">Synaphobranchus kaupii</name>
    <name type="common">Kaup's arrowtooth eel</name>
    <dbReference type="NCBI Taxonomy" id="118154"/>
    <lineage>
        <taxon>Eukaryota</taxon>
        <taxon>Metazoa</taxon>
        <taxon>Chordata</taxon>
        <taxon>Craniata</taxon>
        <taxon>Vertebrata</taxon>
        <taxon>Euteleostomi</taxon>
        <taxon>Actinopterygii</taxon>
        <taxon>Neopterygii</taxon>
        <taxon>Teleostei</taxon>
        <taxon>Anguilliformes</taxon>
        <taxon>Synaphobranchidae</taxon>
        <taxon>Synaphobranchus</taxon>
    </lineage>
</organism>
<gene>
    <name evidence="1" type="ORF">SKAU_G00299890</name>
</gene>
<protein>
    <submittedName>
        <fullName evidence="1">Uncharacterized protein</fullName>
    </submittedName>
</protein>
<evidence type="ECO:0000313" key="2">
    <source>
        <dbReference type="Proteomes" id="UP001152622"/>
    </source>
</evidence>
<accession>A0A9Q1EVI8</accession>
<dbReference type="EMBL" id="JAINUF010000012">
    <property type="protein sequence ID" value="KAJ8345796.1"/>
    <property type="molecule type" value="Genomic_DNA"/>
</dbReference>
<sequence length="101" mass="10839">MESPSLWFEIAPSTFEAVPEGFAVAGWGGSAGGTAGGHFGWCGEAPPESCKRQCLIAPTADVSSAPPEVPLERPLLKKREKRIARNDSLDTSESRRNAWLL</sequence>
<proteinExistence type="predicted"/>
<evidence type="ECO:0000313" key="1">
    <source>
        <dbReference type="EMBL" id="KAJ8345796.1"/>
    </source>
</evidence>
<reference evidence="1" key="1">
    <citation type="journal article" date="2023" name="Science">
        <title>Genome structures resolve the early diversification of teleost fishes.</title>
        <authorList>
            <person name="Parey E."/>
            <person name="Louis A."/>
            <person name="Montfort J."/>
            <person name="Bouchez O."/>
            <person name="Roques C."/>
            <person name="Iampietro C."/>
            <person name="Lluch J."/>
            <person name="Castinel A."/>
            <person name="Donnadieu C."/>
            <person name="Desvignes T."/>
            <person name="Floi Bucao C."/>
            <person name="Jouanno E."/>
            <person name="Wen M."/>
            <person name="Mejri S."/>
            <person name="Dirks R."/>
            <person name="Jansen H."/>
            <person name="Henkel C."/>
            <person name="Chen W.J."/>
            <person name="Zahm M."/>
            <person name="Cabau C."/>
            <person name="Klopp C."/>
            <person name="Thompson A.W."/>
            <person name="Robinson-Rechavi M."/>
            <person name="Braasch I."/>
            <person name="Lecointre G."/>
            <person name="Bobe J."/>
            <person name="Postlethwait J.H."/>
            <person name="Berthelot C."/>
            <person name="Roest Crollius H."/>
            <person name="Guiguen Y."/>
        </authorList>
    </citation>
    <scope>NUCLEOTIDE SEQUENCE</scope>
    <source>
        <strain evidence="1">WJC10195</strain>
    </source>
</reference>
<dbReference type="AlphaFoldDB" id="A0A9Q1EVI8"/>
<keyword evidence="2" id="KW-1185">Reference proteome</keyword>
<name>A0A9Q1EVI8_SYNKA</name>
<comment type="caution">
    <text evidence="1">The sequence shown here is derived from an EMBL/GenBank/DDBJ whole genome shotgun (WGS) entry which is preliminary data.</text>
</comment>